<dbReference type="EMBL" id="BMIB01000001">
    <property type="protein sequence ID" value="GGH56814.1"/>
    <property type="molecule type" value="Genomic_DNA"/>
</dbReference>
<gene>
    <name evidence="2" type="ORF">GCM10011379_00810</name>
</gene>
<evidence type="ECO:0000313" key="3">
    <source>
        <dbReference type="Proteomes" id="UP000627292"/>
    </source>
</evidence>
<evidence type="ECO:0000313" key="2">
    <source>
        <dbReference type="EMBL" id="GGH56814.1"/>
    </source>
</evidence>
<proteinExistence type="predicted"/>
<evidence type="ECO:0000259" key="1">
    <source>
        <dbReference type="Pfam" id="PF14080"/>
    </source>
</evidence>
<dbReference type="Proteomes" id="UP000627292">
    <property type="component" value="Unassembled WGS sequence"/>
</dbReference>
<reference evidence="2" key="2">
    <citation type="submission" date="2020-09" db="EMBL/GenBank/DDBJ databases">
        <authorList>
            <person name="Sun Q."/>
            <person name="Zhou Y."/>
        </authorList>
    </citation>
    <scope>NUCLEOTIDE SEQUENCE</scope>
    <source>
        <strain evidence="2">CGMCC 1.15290</strain>
    </source>
</reference>
<comment type="caution">
    <text evidence="2">The sequence shown here is derived from an EMBL/GenBank/DDBJ whole genome shotgun (WGS) entry which is preliminary data.</text>
</comment>
<name>A0A917IM96_9BACT</name>
<dbReference type="AlphaFoldDB" id="A0A917IM96"/>
<accession>A0A917IM96</accession>
<feature type="domain" description="DUF4261" evidence="1">
    <location>
        <begin position="169"/>
        <end position="242"/>
    </location>
</feature>
<dbReference type="Pfam" id="PF14080">
    <property type="entry name" value="DUF4261"/>
    <property type="match status" value="1"/>
</dbReference>
<protein>
    <recommendedName>
        <fullName evidence="1">DUF4261 domain-containing protein</fullName>
    </recommendedName>
</protein>
<sequence length="246" mass="27015">MLTGMILLKGRAAMNADRFAKDFAQYSDADMEELVKDGSTLLLNIEGAAVAISTVTQPIAPGDIQTAAKRAYEWPAVLNDVKGHQSHLVVAVSENKTDDVLKHFVILTDVLCALLRTTEAVGVYMPSQQLLIAKEVYLDEAEDMDEDYFPLNLWMYFAVQAGDKGVSGYTNGLKDFGKAELEIVDSVADGQDVRAFLFNMAHYIIENDVVFEDGDTCGVTEEEDVVVKCSPGVKVKGTTCKLLYRQ</sequence>
<dbReference type="InterPro" id="IPR025357">
    <property type="entry name" value="DUF4261"/>
</dbReference>
<reference evidence="2" key="1">
    <citation type="journal article" date="2014" name="Int. J. Syst. Evol. Microbiol.">
        <title>Complete genome sequence of Corynebacterium casei LMG S-19264T (=DSM 44701T), isolated from a smear-ripened cheese.</title>
        <authorList>
            <consortium name="US DOE Joint Genome Institute (JGI-PGF)"/>
            <person name="Walter F."/>
            <person name="Albersmeier A."/>
            <person name="Kalinowski J."/>
            <person name="Ruckert C."/>
        </authorList>
    </citation>
    <scope>NUCLEOTIDE SEQUENCE</scope>
    <source>
        <strain evidence="2">CGMCC 1.15290</strain>
    </source>
</reference>
<organism evidence="2 3">
    <name type="scientific">Filimonas zeae</name>
    <dbReference type="NCBI Taxonomy" id="1737353"/>
    <lineage>
        <taxon>Bacteria</taxon>
        <taxon>Pseudomonadati</taxon>
        <taxon>Bacteroidota</taxon>
        <taxon>Chitinophagia</taxon>
        <taxon>Chitinophagales</taxon>
        <taxon>Chitinophagaceae</taxon>
        <taxon>Filimonas</taxon>
    </lineage>
</organism>
<keyword evidence="3" id="KW-1185">Reference proteome</keyword>
<dbReference type="RefSeq" id="WP_188949586.1">
    <property type="nucleotide sequence ID" value="NZ_BMIB01000001.1"/>
</dbReference>